<feature type="domain" description="Methyltransferase" evidence="2">
    <location>
        <begin position="38"/>
        <end position="125"/>
    </location>
</feature>
<dbReference type="Gene3D" id="3.40.50.150">
    <property type="entry name" value="Vaccinia Virus protein VP39"/>
    <property type="match status" value="1"/>
</dbReference>
<organism evidence="3 4">
    <name type="scientific">Vineibacter terrae</name>
    <dbReference type="NCBI Taxonomy" id="2586908"/>
    <lineage>
        <taxon>Bacteria</taxon>
        <taxon>Pseudomonadati</taxon>
        <taxon>Pseudomonadota</taxon>
        <taxon>Alphaproteobacteria</taxon>
        <taxon>Hyphomicrobiales</taxon>
        <taxon>Vineibacter</taxon>
    </lineage>
</organism>
<accession>A0A5C8PPW6</accession>
<keyword evidence="3" id="KW-0489">Methyltransferase</keyword>
<keyword evidence="4" id="KW-1185">Reference proteome</keyword>
<dbReference type="Proteomes" id="UP000321638">
    <property type="component" value="Unassembled WGS sequence"/>
</dbReference>
<evidence type="ECO:0000256" key="1">
    <source>
        <dbReference type="SAM" id="MobiDB-lite"/>
    </source>
</evidence>
<name>A0A5C8PPW6_9HYPH</name>
<comment type="caution">
    <text evidence="3">The sequence shown here is derived from an EMBL/GenBank/DDBJ whole genome shotgun (WGS) entry which is preliminary data.</text>
</comment>
<dbReference type="CDD" id="cd02440">
    <property type="entry name" value="AdoMet_MTases"/>
    <property type="match status" value="1"/>
</dbReference>
<dbReference type="GO" id="GO:0008168">
    <property type="term" value="F:methyltransferase activity"/>
    <property type="evidence" value="ECO:0007669"/>
    <property type="project" value="UniProtKB-KW"/>
</dbReference>
<sequence length="187" mass="19949">MAQGPAPTPDSAAPPAGDHAPSPWIVRWAPSIPPGRPVLDVAAGGGRHTALLASRGHEVTAVDQTVAMLADRFGAQPDRIRIVQADLENGCPWPLPGETFGGVVVTNYLHRPLFPALLAALEPGGVLLYETFMVGHERHGRPRRPEFLLHDGELLDVARAGGLSVIAYEAIHEPQPAVMQRIAARRA</sequence>
<protein>
    <submittedName>
        <fullName evidence="3">Class I SAM-dependent methyltransferase</fullName>
    </submittedName>
</protein>
<dbReference type="Pfam" id="PF13649">
    <property type="entry name" value="Methyltransf_25"/>
    <property type="match status" value="1"/>
</dbReference>
<keyword evidence="3" id="KW-0808">Transferase</keyword>
<evidence type="ECO:0000259" key="2">
    <source>
        <dbReference type="Pfam" id="PF13649"/>
    </source>
</evidence>
<proteinExistence type="predicted"/>
<gene>
    <name evidence="3" type="ORF">FHP25_10180</name>
</gene>
<dbReference type="AlphaFoldDB" id="A0A5C8PPW6"/>
<evidence type="ECO:0000313" key="3">
    <source>
        <dbReference type="EMBL" id="TXL77215.1"/>
    </source>
</evidence>
<reference evidence="3 4" key="1">
    <citation type="submission" date="2019-06" db="EMBL/GenBank/DDBJ databases">
        <title>New taxonomy in bacterial strain CC-CFT640, isolated from vineyard.</title>
        <authorList>
            <person name="Lin S.-Y."/>
            <person name="Tsai C.-F."/>
            <person name="Young C.-C."/>
        </authorList>
    </citation>
    <scope>NUCLEOTIDE SEQUENCE [LARGE SCALE GENOMIC DNA]</scope>
    <source>
        <strain evidence="3 4">CC-CFT640</strain>
    </source>
</reference>
<dbReference type="InterPro" id="IPR029063">
    <property type="entry name" value="SAM-dependent_MTases_sf"/>
</dbReference>
<dbReference type="SUPFAM" id="SSF53335">
    <property type="entry name" value="S-adenosyl-L-methionine-dependent methyltransferases"/>
    <property type="match status" value="1"/>
</dbReference>
<dbReference type="OrthoDB" id="5298787at2"/>
<dbReference type="GO" id="GO:0032259">
    <property type="term" value="P:methylation"/>
    <property type="evidence" value="ECO:0007669"/>
    <property type="project" value="UniProtKB-KW"/>
</dbReference>
<dbReference type="InterPro" id="IPR041698">
    <property type="entry name" value="Methyltransf_25"/>
</dbReference>
<evidence type="ECO:0000313" key="4">
    <source>
        <dbReference type="Proteomes" id="UP000321638"/>
    </source>
</evidence>
<feature type="region of interest" description="Disordered" evidence="1">
    <location>
        <begin position="1"/>
        <end position="20"/>
    </location>
</feature>
<dbReference type="EMBL" id="VDUZ01000009">
    <property type="protein sequence ID" value="TXL77215.1"/>
    <property type="molecule type" value="Genomic_DNA"/>
</dbReference>